<dbReference type="InterPro" id="IPR003313">
    <property type="entry name" value="AraC-bd"/>
</dbReference>
<evidence type="ECO:0000256" key="2">
    <source>
        <dbReference type="ARBA" id="ARBA00023125"/>
    </source>
</evidence>
<sequence>MKPHVQKLPLSQNNSFVARTYCTPNFEVTWHQHIENELILFTQGEGLGFIGNDVSEFKTGDVYFIGPNVPHTFQKRDKNMITSAIVIQFKEDFWGTDFLNLPENLEIKQLIATSQLGLKINEKHKLKLGKLITKMQDASSHKRILLLYKCLAILTKKNCYTKLTEQQIAFHNIKEKIRIEKIFNYSIQNFQNEIKIKDIADLAGMTEPAFCNYFKKSTKKSYVNFLNEIRIGHVCNLLLETNLAVSDICYDSGFQTIANFNKHFLKLKKMTPSKYRILYKKESYFEIPDIA</sequence>
<dbReference type="InterPro" id="IPR014710">
    <property type="entry name" value="RmlC-like_jellyroll"/>
</dbReference>
<gene>
    <name evidence="5" type="ORF">B0A65_04700</name>
</gene>
<dbReference type="InterPro" id="IPR018062">
    <property type="entry name" value="HTH_AraC-typ_CS"/>
</dbReference>
<dbReference type="Gene3D" id="2.60.120.10">
    <property type="entry name" value="Jelly Rolls"/>
    <property type="match status" value="1"/>
</dbReference>
<comment type="caution">
    <text evidence="5">The sequence shown here is derived from an EMBL/GenBank/DDBJ whole genome shotgun (WGS) entry which is preliminary data.</text>
</comment>
<dbReference type="PANTHER" id="PTHR43280:SF27">
    <property type="entry name" value="TRANSCRIPTIONAL REGULATOR MTLR"/>
    <property type="match status" value="1"/>
</dbReference>
<evidence type="ECO:0000256" key="1">
    <source>
        <dbReference type="ARBA" id="ARBA00023015"/>
    </source>
</evidence>
<dbReference type="PANTHER" id="PTHR43280">
    <property type="entry name" value="ARAC-FAMILY TRANSCRIPTIONAL REGULATOR"/>
    <property type="match status" value="1"/>
</dbReference>
<dbReference type="PROSITE" id="PS00041">
    <property type="entry name" value="HTH_ARAC_FAMILY_1"/>
    <property type="match status" value="1"/>
</dbReference>
<dbReference type="SMART" id="SM00342">
    <property type="entry name" value="HTH_ARAC"/>
    <property type="match status" value="1"/>
</dbReference>
<dbReference type="Pfam" id="PF12833">
    <property type="entry name" value="HTH_18"/>
    <property type="match status" value="1"/>
</dbReference>
<dbReference type="InterPro" id="IPR018060">
    <property type="entry name" value="HTH_AraC"/>
</dbReference>
<dbReference type="Pfam" id="PF02311">
    <property type="entry name" value="AraC_binding"/>
    <property type="match status" value="1"/>
</dbReference>
<dbReference type="SUPFAM" id="SSF51182">
    <property type="entry name" value="RmlC-like cupins"/>
    <property type="match status" value="1"/>
</dbReference>
<dbReference type="EMBL" id="MUGV01000009">
    <property type="protein sequence ID" value="OXA81049.1"/>
    <property type="molecule type" value="Genomic_DNA"/>
</dbReference>
<dbReference type="SUPFAM" id="SSF46689">
    <property type="entry name" value="Homeodomain-like"/>
    <property type="match status" value="2"/>
</dbReference>
<evidence type="ECO:0000313" key="5">
    <source>
        <dbReference type="EMBL" id="OXA81049.1"/>
    </source>
</evidence>
<proteinExistence type="predicted"/>
<dbReference type="RefSeq" id="WP_074662350.1">
    <property type="nucleotide sequence ID" value="NZ_MUGV01000009.1"/>
</dbReference>
<keyword evidence="2" id="KW-0238">DNA-binding</keyword>
<dbReference type="PROSITE" id="PS01124">
    <property type="entry name" value="HTH_ARAC_FAMILY_2"/>
    <property type="match status" value="1"/>
</dbReference>
<dbReference type="InterPro" id="IPR011051">
    <property type="entry name" value="RmlC_Cupin_sf"/>
</dbReference>
<keyword evidence="6" id="KW-1185">Reference proteome</keyword>
<keyword evidence="1" id="KW-0805">Transcription regulation</keyword>
<evidence type="ECO:0000313" key="6">
    <source>
        <dbReference type="Proteomes" id="UP000198382"/>
    </source>
</evidence>
<dbReference type="InterPro" id="IPR009057">
    <property type="entry name" value="Homeodomain-like_sf"/>
</dbReference>
<dbReference type="Proteomes" id="UP000198382">
    <property type="component" value="Unassembled WGS sequence"/>
</dbReference>
<reference evidence="5 6" key="1">
    <citation type="submission" date="2016-11" db="EMBL/GenBank/DDBJ databases">
        <title>Whole genomes of Flavobacteriaceae.</title>
        <authorList>
            <person name="Stine C."/>
            <person name="Li C."/>
            <person name="Tadesse D."/>
        </authorList>
    </citation>
    <scope>NUCLEOTIDE SEQUENCE [LARGE SCALE GENOMIC DNA]</scope>
    <source>
        <strain evidence="5 6">DSM 15937</strain>
    </source>
</reference>
<feature type="domain" description="HTH araC/xylS-type" evidence="4">
    <location>
        <begin position="180"/>
        <end position="278"/>
    </location>
</feature>
<protein>
    <submittedName>
        <fullName evidence="5">AraC family transcriptional regulator</fullName>
    </submittedName>
</protein>
<name>A0ABX4BTM5_FLAFR</name>
<accession>A0ABX4BTM5</accession>
<keyword evidence="3" id="KW-0804">Transcription</keyword>
<organism evidence="5 6">
    <name type="scientific">Flavobacterium frigidimaris</name>
    <dbReference type="NCBI Taxonomy" id="262320"/>
    <lineage>
        <taxon>Bacteria</taxon>
        <taxon>Pseudomonadati</taxon>
        <taxon>Bacteroidota</taxon>
        <taxon>Flavobacteriia</taxon>
        <taxon>Flavobacteriales</taxon>
        <taxon>Flavobacteriaceae</taxon>
        <taxon>Flavobacterium</taxon>
    </lineage>
</organism>
<evidence type="ECO:0000259" key="4">
    <source>
        <dbReference type="PROSITE" id="PS01124"/>
    </source>
</evidence>
<dbReference type="Gene3D" id="1.10.10.60">
    <property type="entry name" value="Homeodomain-like"/>
    <property type="match status" value="2"/>
</dbReference>
<evidence type="ECO:0000256" key="3">
    <source>
        <dbReference type="ARBA" id="ARBA00023163"/>
    </source>
</evidence>